<protein>
    <submittedName>
        <fullName evidence="3">Pimeloyl-ACP methyl ester carboxylesterase</fullName>
    </submittedName>
</protein>
<gene>
    <name evidence="3" type="ORF">SAMN06265376_101942</name>
</gene>
<keyword evidence="1" id="KW-0378">Hydrolase</keyword>
<dbReference type="SUPFAM" id="SSF53474">
    <property type="entry name" value="alpha/beta-Hydrolases"/>
    <property type="match status" value="1"/>
</dbReference>
<dbReference type="PANTHER" id="PTHR43329">
    <property type="entry name" value="EPOXIDE HYDROLASE"/>
    <property type="match status" value="1"/>
</dbReference>
<evidence type="ECO:0000256" key="1">
    <source>
        <dbReference type="ARBA" id="ARBA00022801"/>
    </source>
</evidence>
<dbReference type="PROSITE" id="PS51257">
    <property type="entry name" value="PROKAR_LIPOPROTEIN"/>
    <property type="match status" value="1"/>
</dbReference>
<dbReference type="InterPro" id="IPR000639">
    <property type="entry name" value="Epox_hydrolase-like"/>
</dbReference>
<evidence type="ECO:0000313" key="3">
    <source>
        <dbReference type="EMBL" id="SNR44280.1"/>
    </source>
</evidence>
<reference evidence="3 4" key="1">
    <citation type="submission" date="2017-06" db="EMBL/GenBank/DDBJ databases">
        <authorList>
            <person name="Kim H.J."/>
            <person name="Triplett B.A."/>
        </authorList>
    </citation>
    <scope>NUCLEOTIDE SEQUENCE [LARGE SCALE GENOMIC DNA]</scope>
    <source>
        <strain evidence="3 4">DSM 25597</strain>
    </source>
</reference>
<dbReference type="OrthoDB" id="9799612at2"/>
<name>A0A238WCK6_9FLAO</name>
<evidence type="ECO:0000259" key="2">
    <source>
        <dbReference type="Pfam" id="PF00561"/>
    </source>
</evidence>
<keyword evidence="4" id="KW-1185">Reference proteome</keyword>
<dbReference type="Gene3D" id="3.40.50.1820">
    <property type="entry name" value="alpha/beta hydrolase"/>
    <property type="match status" value="1"/>
</dbReference>
<organism evidence="3 4">
    <name type="scientific">Dokdonia pacifica</name>
    <dbReference type="NCBI Taxonomy" id="1627892"/>
    <lineage>
        <taxon>Bacteria</taxon>
        <taxon>Pseudomonadati</taxon>
        <taxon>Bacteroidota</taxon>
        <taxon>Flavobacteriia</taxon>
        <taxon>Flavobacteriales</taxon>
        <taxon>Flavobacteriaceae</taxon>
        <taxon>Dokdonia</taxon>
    </lineage>
</organism>
<sequence>MRYILTILSFVLFFTACKPYQSTTMRPEQITYDSFRAQQKSYTSRDGVIKYIDKGEGPVIVLLHGVPTSGWLYRKMIDPLVDSGYRVIAPDMLGFGNSDSPEGYEIYSEEMHAQRLLELLDHLHIDSWTHVMHDAGGLWTWELLEQASDKVNHLVILNTIIYEEGFDPPIRFEPGFMARVAMWGYRNGITTNMMLKGLFKEGLTENNLNKTDIEGYKRPLKEGKTRAMYYFFTQTCNELPEYQPMIQKMDTPTTIIWGKNDTFLKLEPQQVAIQKDLGINDEDVHILEAKHFIQEEKPQEIVQMILAFIK</sequence>
<dbReference type="Proteomes" id="UP000198379">
    <property type="component" value="Unassembled WGS sequence"/>
</dbReference>
<dbReference type="InterPro" id="IPR000073">
    <property type="entry name" value="AB_hydrolase_1"/>
</dbReference>
<dbReference type="PRINTS" id="PR00412">
    <property type="entry name" value="EPOXHYDRLASE"/>
</dbReference>
<accession>A0A238WCK6</accession>
<proteinExistence type="predicted"/>
<dbReference type="EMBL" id="FZNY01000001">
    <property type="protein sequence ID" value="SNR44280.1"/>
    <property type="molecule type" value="Genomic_DNA"/>
</dbReference>
<dbReference type="GO" id="GO:0016787">
    <property type="term" value="F:hydrolase activity"/>
    <property type="evidence" value="ECO:0007669"/>
    <property type="project" value="UniProtKB-KW"/>
</dbReference>
<dbReference type="InterPro" id="IPR029058">
    <property type="entry name" value="AB_hydrolase_fold"/>
</dbReference>
<feature type="domain" description="AB hydrolase-1" evidence="2">
    <location>
        <begin position="58"/>
        <end position="298"/>
    </location>
</feature>
<evidence type="ECO:0000313" key="4">
    <source>
        <dbReference type="Proteomes" id="UP000198379"/>
    </source>
</evidence>
<dbReference type="Pfam" id="PF00561">
    <property type="entry name" value="Abhydrolase_1"/>
    <property type="match status" value="1"/>
</dbReference>
<dbReference type="PRINTS" id="PR00111">
    <property type="entry name" value="ABHYDROLASE"/>
</dbReference>
<dbReference type="AlphaFoldDB" id="A0A238WCK6"/>